<dbReference type="EMBL" id="JAVREP010000001">
    <property type="protein sequence ID" value="MDT0327582.1"/>
    <property type="molecule type" value="Genomic_DNA"/>
</dbReference>
<dbReference type="InterPro" id="IPR011009">
    <property type="entry name" value="Kinase-like_dom_sf"/>
</dbReference>
<dbReference type="SMART" id="SM00220">
    <property type="entry name" value="S_TKc"/>
    <property type="match status" value="1"/>
</dbReference>
<sequence length="507" mass="50207">MTSNPAPRLTAHTEPLTSDDPREIGGHRIEGRVLDGGGAVLYAARPAEGEPVLVALARAEEADPVLPEPDGAGVCAVGVIETGTLDGRPWAVLPDQPGPHLRGHVAARGALPPWGAVVLAAAVAESLAVLHRQGTAHGQVGPDTVVLTDGGPRVLDTGLGRRAAAPVAPGLRGVSGWVAPEVYGGGRPTPAADVFGWACLVVLAATAREPFGESPASRLGERAALVEMERRARQDTVDLEGVPQSLREVVAGALSPNPDDRPSAEETLAAALRHLDGGDAAPTADRLRAALSGTRGPASVPPGPVAPVTPVVPTPGDVSSTEDTTVPSAFGVSGAEAPETPVETGVASPGEATPPEAADTTDTTTVPGRPGTTGPTGPPGADSAAPTGFGIYTDPVTLEGSAVAGAAPAPLAPGTPLAPGGLGTPPFPYARAGGAPTGFGVHPVSGAPAAGRPVTPRNAPGEAAGTIATPARGAAQHGRTSLLVNAAVVSALLLGVLVVMLFRVGFL</sequence>
<reference evidence="9" key="1">
    <citation type="submission" date="2023-07" db="EMBL/GenBank/DDBJ databases">
        <title>30 novel species of actinomycetes from the DSMZ collection.</title>
        <authorList>
            <person name="Nouioui I."/>
        </authorList>
    </citation>
    <scope>NUCLEOTIDE SEQUENCE [LARGE SCALE GENOMIC DNA]</scope>
    <source>
        <strain evidence="9">DSM 44743</strain>
    </source>
</reference>
<dbReference type="Proteomes" id="UP001183390">
    <property type="component" value="Unassembled WGS sequence"/>
</dbReference>
<feature type="region of interest" description="Disordered" evidence="5">
    <location>
        <begin position="1"/>
        <end position="25"/>
    </location>
</feature>
<feature type="compositionally biased region" description="Pro residues" evidence="5">
    <location>
        <begin position="299"/>
        <end position="313"/>
    </location>
</feature>
<accession>A0ABU2M4Q5</accession>
<dbReference type="PANTHER" id="PTHR43289:SF34">
    <property type="entry name" value="SERINE_THREONINE-PROTEIN KINASE YBDM-RELATED"/>
    <property type="match status" value="1"/>
</dbReference>
<evidence type="ECO:0000256" key="6">
    <source>
        <dbReference type="SAM" id="Phobius"/>
    </source>
</evidence>
<proteinExistence type="predicted"/>
<name>A0ABU2M4Q5_9ACTN</name>
<keyword evidence="4" id="KW-0067">ATP-binding</keyword>
<protein>
    <recommendedName>
        <fullName evidence="7">Protein kinase domain-containing protein</fullName>
    </recommendedName>
</protein>
<dbReference type="Pfam" id="PF00069">
    <property type="entry name" value="Pkinase"/>
    <property type="match status" value="1"/>
</dbReference>
<evidence type="ECO:0000313" key="9">
    <source>
        <dbReference type="Proteomes" id="UP001183390"/>
    </source>
</evidence>
<evidence type="ECO:0000313" key="8">
    <source>
        <dbReference type="EMBL" id="MDT0327582.1"/>
    </source>
</evidence>
<evidence type="ECO:0000256" key="4">
    <source>
        <dbReference type="ARBA" id="ARBA00022840"/>
    </source>
</evidence>
<comment type="caution">
    <text evidence="8">The sequence shown here is derived from an EMBL/GenBank/DDBJ whole genome shotgun (WGS) entry which is preliminary data.</text>
</comment>
<evidence type="ECO:0000259" key="7">
    <source>
        <dbReference type="PROSITE" id="PS50011"/>
    </source>
</evidence>
<feature type="transmembrane region" description="Helical" evidence="6">
    <location>
        <begin position="482"/>
        <end position="502"/>
    </location>
</feature>
<feature type="compositionally biased region" description="Low complexity" evidence="5">
    <location>
        <begin position="349"/>
        <end position="388"/>
    </location>
</feature>
<gene>
    <name evidence="8" type="ORF">RM479_04075</name>
</gene>
<evidence type="ECO:0000256" key="5">
    <source>
        <dbReference type="SAM" id="MobiDB-lite"/>
    </source>
</evidence>
<dbReference type="PROSITE" id="PS50011">
    <property type="entry name" value="PROTEIN_KINASE_DOM"/>
    <property type="match status" value="1"/>
</dbReference>
<evidence type="ECO:0000256" key="3">
    <source>
        <dbReference type="ARBA" id="ARBA00022777"/>
    </source>
</evidence>
<feature type="region of interest" description="Disordered" evidence="5">
    <location>
        <begin position="293"/>
        <end position="392"/>
    </location>
</feature>
<organism evidence="8 9">
    <name type="scientific">Nocardiopsis lambiniae</name>
    <dbReference type="NCBI Taxonomy" id="3075539"/>
    <lineage>
        <taxon>Bacteria</taxon>
        <taxon>Bacillati</taxon>
        <taxon>Actinomycetota</taxon>
        <taxon>Actinomycetes</taxon>
        <taxon>Streptosporangiales</taxon>
        <taxon>Nocardiopsidaceae</taxon>
        <taxon>Nocardiopsis</taxon>
    </lineage>
</organism>
<dbReference type="PANTHER" id="PTHR43289">
    <property type="entry name" value="MITOGEN-ACTIVATED PROTEIN KINASE KINASE KINASE 20-RELATED"/>
    <property type="match status" value="1"/>
</dbReference>
<dbReference type="RefSeq" id="WP_311510337.1">
    <property type="nucleotide sequence ID" value="NZ_JAVREP010000001.1"/>
</dbReference>
<evidence type="ECO:0000256" key="1">
    <source>
        <dbReference type="ARBA" id="ARBA00022679"/>
    </source>
</evidence>
<evidence type="ECO:0000256" key="2">
    <source>
        <dbReference type="ARBA" id="ARBA00022741"/>
    </source>
</evidence>
<keyword evidence="9" id="KW-1185">Reference proteome</keyword>
<keyword evidence="1" id="KW-0808">Transferase</keyword>
<keyword evidence="3" id="KW-0418">Kinase</keyword>
<dbReference type="SUPFAM" id="SSF56112">
    <property type="entry name" value="Protein kinase-like (PK-like)"/>
    <property type="match status" value="1"/>
</dbReference>
<keyword evidence="6" id="KW-0472">Membrane</keyword>
<keyword evidence="6" id="KW-0812">Transmembrane</keyword>
<feature type="domain" description="Protein kinase" evidence="7">
    <location>
        <begin position="1"/>
        <end position="275"/>
    </location>
</feature>
<dbReference type="Gene3D" id="1.10.510.10">
    <property type="entry name" value="Transferase(Phosphotransferase) domain 1"/>
    <property type="match status" value="1"/>
</dbReference>
<keyword evidence="2" id="KW-0547">Nucleotide-binding</keyword>
<dbReference type="InterPro" id="IPR000719">
    <property type="entry name" value="Prot_kinase_dom"/>
</dbReference>
<keyword evidence="6" id="KW-1133">Transmembrane helix</keyword>